<evidence type="ECO:0000259" key="3">
    <source>
        <dbReference type="Pfam" id="PF08327"/>
    </source>
</evidence>
<protein>
    <submittedName>
        <fullName evidence="4">ATPase</fullName>
    </submittedName>
</protein>
<dbReference type="SUPFAM" id="SSF55961">
    <property type="entry name" value="Bet v1-like"/>
    <property type="match status" value="1"/>
</dbReference>
<dbReference type="Proteomes" id="UP000281647">
    <property type="component" value="Unassembled WGS sequence"/>
</dbReference>
<dbReference type="AlphaFoldDB" id="A0A432UZ94"/>
<feature type="transmembrane region" description="Helical" evidence="2">
    <location>
        <begin position="144"/>
        <end position="168"/>
    </location>
</feature>
<dbReference type="Pfam" id="PF08327">
    <property type="entry name" value="AHSA1"/>
    <property type="match status" value="1"/>
</dbReference>
<comment type="similarity">
    <text evidence="1">Belongs to the AHA1 family.</text>
</comment>
<keyword evidence="2" id="KW-1133">Transmembrane helix</keyword>
<dbReference type="CDD" id="cd08891">
    <property type="entry name" value="SRPBCC_CalC"/>
    <property type="match status" value="1"/>
</dbReference>
<proteinExistence type="inferred from homology"/>
<accession>A0A432UZ94</accession>
<organism evidence="4 5">
    <name type="scientific">Borborobacter arsenicus</name>
    <dbReference type="NCBI Taxonomy" id="1851146"/>
    <lineage>
        <taxon>Bacteria</taxon>
        <taxon>Pseudomonadati</taxon>
        <taxon>Pseudomonadota</taxon>
        <taxon>Alphaproteobacteria</taxon>
        <taxon>Hyphomicrobiales</taxon>
        <taxon>Phyllobacteriaceae</taxon>
        <taxon>Borborobacter</taxon>
    </lineage>
</organism>
<dbReference type="InterPro" id="IPR023393">
    <property type="entry name" value="START-like_dom_sf"/>
</dbReference>
<name>A0A432UZ94_9HYPH</name>
<keyword evidence="5" id="KW-1185">Reference proteome</keyword>
<keyword evidence="2" id="KW-0812">Transmembrane</keyword>
<feature type="domain" description="Activator of Hsp90 ATPase homologue 1/2-like C-terminal" evidence="3">
    <location>
        <begin position="4"/>
        <end position="125"/>
    </location>
</feature>
<gene>
    <name evidence="4" type="ORF">EET67_24410</name>
</gene>
<dbReference type="OrthoDB" id="793407at2"/>
<evidence type="ECO:0000313" key="4">
    <source>
        <dbReference type="EMBL" id="RUM95239.1"/>
    </source>
</evidence>
<dbReference type="InterPro" id="IPR013538">
    <property type="entry name" value="ASHA1/2-like_C"/>
</dbReference>
<comment type="caution">
    <text evidence="4">The sequence shown here is derived from an EMBL/GenBank/DDBJ whole genome shotgun (WGS) entry which is preliminary data.</text>
</comment>
<sequence length="182" mass="19931">MVRASTEEAFRAFIENFGRWWPPTYTIGRSPMKNAVIEPCEGGPWYEIGEDGAESQWGKVLAFEPPSRLLLAWRIGADWQYRKDLLTEIEVQFIAAGRGKTRVELEHRLLENMGDAAEGVRETFESEHGGAGIPLPDMRGVSPLAVAVWAIGAIARLTFLSGAVVAFAKASAMRPAESAPTA</sequence>
<evidence type="ECO:0000313" key="5">
    <source>
        <dbReference type="Proteomes" id="UP000281647"/>
    </source>
</evidence>
<reference evidence="4 5" key="1">
    <citation type="submission" date="2018-11" db="EMBL/GenBank/DDBJ databases">
        <title>Pseudaminobacter arsenicus sp. nov., an arsenic-resistant bacterium isolated from arsenic-rich aquifers.</title>
        <authorList>
            <person name="Mu Y."/>
        </authorList>
    </citation>
    <scope>NUCLEOTIDE SEQUENCE [LARGE SCALE GENOMIC DNA]</scope>
    <source>
        <strain evidence="4 5">CB3</strain>
    </source>
</reference>
<evidence type="ECO:0000256" key="2">
    <source>
        <dbReference type="SAM" id="Phobius"/>
    </source>
</evidence>
<dbReference type="EMBL" id="RKST01000058">
    <property type="protein sequence ID" value="RUM95239.1"/>
    <property type="molecule type" value="Genomic_DNA"/>
</dbReference>
<dbReference type="Gene3D" id="3.30.530.20">
    <property type="match status" value="1"/>
</dbReference>
<keyword evidence="2" id="KW-0472">Membrane</keyword>
<evidence type="ECO:0000256" key="1">
    <source>
        <dbReference type="ARBA" id="ARBA00006817"/>
    </source>
</evidence>